<gene>
    <name evidence="2" type="ORF">IV52_GL000015</name>
</gene>
<evidence type="ECO:0000313" key="3">
    <source>
        <dbReference type="Proteomes" id="UP000051565"/>
    </source>
</evidence>
<feature type="transmembrane region" description="Helical" evidence="1">
    <location>
        <begin position="7"/>
        <end position="25"/>
    </location>
</feature>
<keyword evidence="1" id="KW-0812">Transmembrane</keyword>
<accession>A0A0R2JTN5</accession>
<dbReference type="Gene3D" id="3.40.50.1820">
    <property type="entry name" value="alpha/beta hydrolase"/>
    <property type="match status" value="2"/>
</dbReference>
<dbReference type="STRING" id="53444.AYR59_01000"/>
<keyword evidence="3" id="KW-1185">Reference proteome</keyword>
<dbReference type="PATRIC" id="fig|1122148.6.peg.20"/>
<evidence type="ECO:0000313" key="2">
    <source>
        <dbReference type="EMBL" id="KRN80441.1"/>
    </source>
</evidence>
<organism evidence="2 3">
    <name type="scientific">Fructilactobacillus lindneri DSM 20690 = JCM 11027</name>
    <dbReference type="NCBI Taxonomy" id="1122148"/>
    <lineage>
        <taxon>Bacteria</taxon>
        <taxon>Bacillati</taxon>
        <taxon>Bacillota</taxon>
        <taxon>Bacilli</taxon>
        <taxon>Lactobacillales</taxon>
        <taxon>Lactobacillaceae</taxon>
        <taxon>Fructilactobacillus</taxon>
    </lineage>
</organism>
<dbReference type="AlphaFoldDB" id="A0A0R2JTN5"/>
<evidence type="ECO:0000256" key="1">
    <source>
        <dbReference type="SAM" id="Phobius"/>
    </source>
</evidence>
<name>A0A0R2JTN5_9LACO</name>
<dbReference type="InterPro" id="IPR029058">
    <property type="entry name" value="AB_hydrolase_fold"/>
</dbReference>
<keyword evidence="1" id="KW-1133">Transmembrane helix</keyword>
<comment type="caution">
    <text evidence="2">The sequence shown here is derived from an EMBL/GenBank/DDBJ whole genome shotgun (WGS) entry which is preliminary data.</text>
</comment>
<keyword evidence="1" id="KW-0472">Membrane</keyword>
<dbReference type="Proteomes" id="UP000051565">
    <property type="component" value="Unassembled WGS sequence"/>
</dbReference>
<dbReference type="SUPFAM" id="SSF53474">
    <property type="entry name" value="alpha/beta-Hydrolases"/>
    <property type="match status" value="1"/>
</dbReference>
<dbReference type="RefSeq" id="WP_054646612.1">
    <property type="nucleotide sequence ID" value="NZ_FUXS01000006.1"/>
</dbReference>
<evidence type="ECO:0008006" key="4">
    <source>
        <dbReference type="Google" id="ProtNLM"/>
    </source>
</evidence>
<proteinExistence type="predicted"/>
<dbReference type="OrthoDB" id="503948at2"/>
<protein>
    <recommendedName>
        <fullName evidence="4">Alpha beta hydrolase superfamily protein</fullName>
    </recommendedName>
</protein>
<dbReference type="Pfam" id="PF06028">
    <property type="entry name" value="DUF915"/>
    <property type="match status" value="2"/>
</dbReference>
<dbReference type="InterPro" id="IPR010315">
    <property type="entry name" value="DUF915_hydro-like"/>
</dbReference>
<dbReference type="EMBL" id="JQBT01000010">
    <property type="protein sequence ID" value="KRN80441.1"/>
    <property type="molecule type" value="Genomic_DNA"/>
</dbReference>
<sequence length="254" mass="29122">MKYKKTFIFLIFLIVVALGFGGWWYNNNRVAKYHVNQTRTATIFIPGMGGNNITSNYMVSSWDKDRVATKALQVYVKDNGKVSTTKQFNKIGKNNPVVQVTFQTNNKPGFEGSRMPYLMRYLHNKYGIKKVNLIGHSSGGTIIYDYLTRHNHTKDVPETVHFVSMADTYPLKDPKYINNLPKNLEILNFCGDIDHTGSDGLIPTKDIKPMKNLVKGHVKSYKFQIYHGDPQQAQHSMLHENPEVNKIIAQYLYN</sequence>
<reference evidence="2 3" key="1">
    <citation type="journal article" date="2015" name="Genome Announc.">
        <title>Expanding the biotechnology potential of lactobacilli through comparative genomics of 213 strains and associated genera.</title>
        <authorList>
            <person name="Sun Z."/>
            <person name="Harris H.M."/>
            <person name="McCann A."/>
            <person name="Guo C."/>
            <person name="Argimon S."/>
            <person name="Zhang W."/>
            <person name="Yang X."/>
            <person name="Jeffery I.B."/>
            <person name="Cooney J.C."/>
            <person name="Kagawa T.F."/>
            <person name="Liu W."/>
            <person name="Song Y."/>
            <person name="Salvetti E."/>
            <person name="Wrobel A."/>
            <person name="Rasinkangas P."/>
            <person name="Parkhill J."/>
            <person name="Rea M.C."/>
            <person name="O'Sullivan O."/>
            <person name="Ritari J."/>
            <person name="Douillard F.P."/>
            <person name="Paul Ross R."/>
            <person name="Yang R."/>
            <person name="Briner A.E."/>
            <person name="Felis G.E."/>
            <person name="de Vos W.M."/>
            <person name="Barrangou R."/>
            <person name="Klaenhammer T.R."/>
            <person name="Caufield P.W."/>
            <person name="Cui Y."/>
            <person name="Zhang H."/>
            <person name="O'Toole P.W."/>
        </authorList>
    </citation>
    <scope>NUCLEOTIDE SEQUENCE [LARGE SCALE GENOMIC DNA]</scope>
    <source>
        <strain evidence="2 3">DSM 20690</strain>
    </source>
</reference>